<keyword evidence="4" id="KW-0143">Chaperone</keyword>
<evidence type="ECO:0000256" key="4">
    <source>
        <dbReference type="ARBA" id="ARBA00023186"/>
    </source>
</evidence>
<reference evidence="8" key="1">
    <citation type="submission" date="2020-05" db="EMBL/GenBank/DDBJ databases">
        <authorList>
            <person name="Chiriac C."/>
            <person name="Salcher M."/>
            <person name="Ghai R."/>
            <person name="Kavagutti S V."/>
        </authorList>
    </citation>
    <scope>NUCLEOTIDE SEQUENCE</scope>
</reference>
<keyword evidence="3" id="KW-0698">rRNA processing</keyword>
<protein>
    <submittedName>
        <fullName evidence="8">Unannotated protein</fullName>
    </submittedName>
</protein>
<name>A0A6J7KRT2_9ZZZZ</name>
<organism evidence="8">
    <name type="scientific">freshwater metagenome</name>
    <dbReference type="NCBI Taxonomy" id="449393"/>
    <lineage>
        <taxon>unclassified sequences</taxon>
        <taxon>metagenomes</taxon>
        <taxon>ecological metagenomes</taxon>
    </lineage>
</organism>
<dbReference type="SUPFAM" id="SSF50447">
    <property type="entry name" value="Translation proteins"/>
    <property type="match status" value="1"/>
</dbReference>
<evidence type="ECO:0000256" key="5">
    <source>
        <dbReference type="SAM" id="MobiDB-lite"/>
    </source>
</evidence>
<dbReference type="InterPro" id="IPR036976">
    <property type="entry name" value="RimM_N_sf"/>
</dbReference>
<dbReference type="AlphaFoldDB" id="A0A6J7KRT2"/>
<gene>
    <name evidence="8" type="ORF">UFOPK3773_01757</name>
</gene>
<dbReference type="InterPro" id="IPR011961">
    <property type="entry name" value="RimM"/>
</dbReference>
<dbReference type="InterPro" id="IPR002676">
    <property type="entry name" value="RimM_N"/>
</dbReference>
<dbReference type="NCBIfam" id="TIGR02273">
    <property type="entry name" value="16S_RimM"/>
    <property type="match status" value="1"/>
</dbReference>
<dbReference type="Pfam" id="PF01782">
    <property type="entry name" value="RimM"/>
    <property type="match status" value="1"/>
</dbReference>
<evidence type="ECO:0000256" key="3">
    <source>
        <dbReference type="ARBA" id="ARBA00022552"/>
    </source>
</evidence>
<dbReference type="EMBL" id="CAFBNF010000235">
    <property type="protein sequence ID" value="CAB4957062.1"/>
    <property type="molecule type" value="Genomic_DNA"/>
</dbReference>
<feature type="domain" description="Ribosome maturation factor RimM PRC barrel" evidence="7">
    <location>
        <begin position="100"/>
        <end position="166"/>
    </location>
</feature>
<dbReference type="SUPFAM" id="SSF50346">
    <property type="entry name" value="PRC-barrel domain"/>
    <property type="match status" value="1"/>
</dbReference>
<proteinExistence type="inferred from homology"/>
<dbReference type="HAMAP" id="MF_00014">
    <property type="entry name" value="Ribosome_mat_RimM"/>
    <property type="match status" value="1"/>
</dbReference>
<evidence type="ECO:0000259" key="7">
    <source>
        <dbReference type="Pfam" id="PF24986"/>
    </source>
</evidence>
<dbReference type="PANTHER" id="PTHR33692:SF1">
    <property type="entry name" value="RIBOSOME MATURATION FACTOR RIMM"/>
    <property type="match status" value="1"/>
</dbReference>
<evidence type="ECO:0000256" key="2">
    <source>
        <dbReference type="ARBA" id="ARBA00022517"/>
    </source>
</evidence>
<dbReference type="InterPro" id="IPR009000">
    <property type="entry name" value="Transl_B-barrel_sf"/>
</dbReference>
<evidence type="ECO:0000313" key="8">
    <source>
        <dbReference type="EMBL" id="CAB4957062.1"/>
    </source>
</evidence>
<accession>A0A6J7KRT2</accession>
<dbReference type="GO" id="GO:0005840">
    <property type="term" value="C:ribosome"/>
    <property type="evidence" value="ECO:0007669"/>
    <property type="project" value="InterPro"/>
</dbReference>
<dbReference type="InterPro" id="IPR011033">
    <property type="entry name" value="PRC_barrel-like_sf"/>
</dbReference>
<dbReference type="PANTHER" id="PTHR33692">
    <property type="entry name" value="RIBOSOME MATURATION FACTOR RIMM"/>
    <property type="match status" value="1"/>
</dbReference>
<keyword evidence="2" id="KW-0690">Ribosome biogenesis</keyword>
<feature type="compositionally biased region" description="Acidic residues" evidence="5">
    <location>
        <begin position="169"/>
        <end position="183"/>
    </location>
</feature>
<dbReference type="GO" id="GO:0043022">
    <property type="term" value="F:ribosome binding"/>
    <property type="evidence" value="ECO:0007669"/>
    <property type="project" value="InterPro"/>
</dbReference>
<dbReference type="InterPro" id="IPR056792">
    <property type="entry name" value="PRC_RimM"/>
</dbReference>
<dbReference type="GO" id="GO:0006364">
    <property type="term" value="P:rRNA processing"/>
    <property type="evidence" value="ECO:0007669"/>
    <property type="project" value="UniProtKB-KW"/>
</dbReference>
<feature type="region of interest" description="Disordered" evidence="5">
    <location>
        <begin position="164"/>
        <end position="192"/>
    </location>
</feature>
<sequence>MRVVVGRLGRAHGIRGDLSVEVRTDEPDRRFEAGAVLHTDSAIHPTLTVEWMRWHSGRLLVHLVGVDDRTAAEAVRGTTLEVDVVDDELPEGDDEYYDRQLVGLRVEEADGTLVGELTEISHLPAHDMLVVTRADDTEVLIPFISEFVPLVDLEGRRVVVTPPAGLLVDLDDPDDPDDPDAPEGDQGPDGSG</sequence>
<evidence type="ECO:0000259" key="6">
    <source>
        <dbReference type="Pfam" id="PF01782"/>
    </source>
</evidence>
<dbReference type="Gene3D" id="2.40.30.60">
    <property type="entry name" value="RimM"/>
    <property type="match status" value="1"/>
</dbReference>
<evidence type="ECO:0000256" key="1">
    <source>
        <dbReference type="ARBA" id="ARBA00022490"/>
    </source>
</evidence>
<feature type="domain" description="RimM N-terminal" evidence="6">
    <location>
        <begin position="4"/>
        <end position="83"/>
    </location>
</feature>
<dbReference type="Pfam" id="PF24986">
    <property type="entry name" value="PRC_RimM"/>
    <property type="match status" value="1"/>
</dbReference>
<keyword evidence="1" id="KW-0963">Cytoplasm</keyword>
<dbReference type="Gene3D" id="2.30.30.240">
    <property type="entry name" value="PRC-barrel domain"/>
    <property type="match status" value="1"/>
</dbReference>